<keyword evidence="6 9" id="KW-0812">Transmembrane</keyword>
<comment type="function">
    <text evidence="9">Component of the type II secretion system required for the energy-dependent secretion of extracellular factors such as proteases and toxins from the periplasm.</text>
</comment>
<evidence type="ECO:0000256" key="1">
    <source>
        <dbReference type="ARBA" id="ARBA00004377"/>
    </source>
</evidence>
<feature type="domain" description="Type II secretion system protein GspI C-terminal" evidence="10">
    <location>
        <begin position="57"/>
        <end position="128"/>
    </location>
</feature>
<dbReference type="InterPro" id="IPR012902">
    <property type="entry name" value="N_methyl_site"/>
</dbReference>
<comment type="subcellular location">
    <subcellularLocation>
        <location evidence="1 9">Cell inner membrane</location>
        <topology evidence="1 9">Single-pass membrane protein</topology>
    </subcellularLocation>
</comment>
<evidence type="ECO:0000256" key="2">
    <source>
        <dbReference type="ARBA" id="ARBA00008358"/>
    </source>
</evidence>
<evidence type="ECO:0000256" key="6">
    <source>
        <dbReference type="ARBA" id="ARBA00022692"/>
    </source>
</evidence>
<evidence type="ECO:0000256" key="4">
    <source>
        <dbReference type="ARBA" id="ARBA00022481"/>
    </source>
</evidence>
<dbReference type="EMBL" id="JBHUEJ010000031">
    <property type="protein sequence ID" value="MFD1711643.1"/>
    <property type="molecule type" value="Genomic_DNA"/>
</dbReference>
<dbReference type="RefSeq" id="WP_255507684.1">
    <property type="nucleotide sequence ID" value="NZ_JBHUEJ010000031.1"/>
</dbReference>
<dbReference type="Pfam" id="PF07963">
    <property type="entry name" value="N_methyl"/>
    <property type="match status" value="1"/>
</dbReference>
<protein>
    <recommendedName>
        <fullName evidence="9">Type II secretion system protein I</fullName>
        <shortName evidence="9">T2SS minor pseudopilin I</shortName>
    </recommendedName>
</protein>
<comment type="PTM">
    <text evidence="9">Cleaved by prepilin peptidase.</text>
</comment>
<evidence type="ECO:0000256" key="8">
    <source>
        <dbReference type="ARBA" id="ARBA00023136"/>
    </source>
</evidence>
<feature type="transmembrane region" description="Helical" evidence="9">
    <location>
        <begin position="16"/>
        <end position="40"/>
    </location>
</feature>
<keyword evidence="12" id="KW-1185">Reference proteome</keyword>
<accession>A0ABW4KZA8</accession>
<dbReference type="Pfam" id="PF02501">
    <property type="entry name" value="T2SSI"/>
    <property type="match status" value="1"/>
</dbReference>
<keyword evidence="4 9" id="KW-0488">Methylation</keyword>
<reference evidence="12" key="1">
    <citation type="journal article" date="2019" name="Int. J. Syst. Evol. Microbiol.">
        <title>The Global Catalogue of Microorganisms (GCM) 10K type strain sequencing project: providing services to taxonomists for standard genome sequencing and annotation.</title>
        <authorList>
            <consortium name="The Broad Institute Genomics Platform"/>
            <consortium name="The Broad Institute Genome Sequencing Center for Infectious Disease"/>
            <person name="Wu L."/>
            <person name="Ma J."/>
        </authorList>
    </citation>
    <scope>NUCLEOTIDE SEQUENCE [LARGE SCALE GENOMIC DNA]</scope>
    <source>
        <strain evidence="12">LMG 29247</strain>
    </source>
</reference>
<keyword evidence="8 9" id="KW-0472">Membrane</keyword>
<dbReference type="InterPro" id="IPR045584">
    <property type="entry name" value="Pilin-like"/>
</dbReference>
<dbReference type="SUPFAM" id="SSF54523">
    <property type="entry name" value="Pili subunits"/>
    <property type="match status" value="1"/>
</dbReference>
<keyword evidence="7 9" id="KW-1133">Transmembrane helix</keyword>
<dbReference type="InterPro" id="IPR010052">
    <property type="entry name" value="T2SS_protein-GspI"/>
</dbReference>
<evidence type="ECO:0000256" key="7">
    <source>
        <dbReference type="ARBA" id="ARBA00022989"/>
    </source>
</evidence>
<dbReference type="NCBIfam" id="TIGR01707">
    <property type="entry name" value="gspI"/>
    <property type="match status" value="1"/>
</dbReference>
<organism evidence="11 12">
    <name type="scientific">Ottowia flava</name>
    <dbReference type="NCBI Taxonomy" id="2675430"/>
    <lineage>
        <taxon>Bacteria</taxon>
        <taxon>Pseudomonadati</taxon>
        <taxon>Pseudomonadota</taxon>
        <taxon>Betaproteobacteria</taxon>
        <taxon>Burkholderiales</taxon>
        <taxon>Comamonadaceae</taxon>
        <taxon>Ottowia</taxon>
    </lineage>
</organism>
<comment type="caution">
    <text evidence="11">The sequence shown here is derived from an EMBL/GenBank/DDBJ whole genome shotgun (WGS) entry which is preliminary data.</text>
</comment>
<dbReference type="PANTHER" id="PTHR38779:SF2">
    <property type="entry name" value="TYPE II SECRETION SYSTEM PROTEIN I-RELATED"/>
    <property type="match status" value="1"/>
</dbReference>
<dbReference type="Gene3D" id="3.30.1300.30">
    <property type="entry name" value="GSPII I/J protein-like"/>
    <property type="match status" value="1"/>
</dbReference>
<gene>
    <name evidence="11" type="primary">gspI</name>
    <name evidence="11" type="ORF">ACFSF0_13575</name>
</gene>
<evidence type="ECO:0000256" key="5">
    <source>
        <dbReference type="ARBA" id="ARBA00022519"/>
    </source>
</evidence>
<name>A0ABW4KZA8_9BURK</name>
<dbReference type="NCBIfam" id="TIGR02532">
    <property type="entry name" value="IV_pilin_GFxxxE"/>
    <property type="match status" value="1"/>
</dbReference>
<sequence length="131" mass="13587">MTAACASSGRGGAPGVFSGFTLVEVMVALAITAIALVAGLKSTAALTNNADRQGRLLLGQLCAENRMTELRLARQLPGVGDSVTDCVQAGLTLQIAQAVRPTPNPNFRRVDVTVLEAGQQVVRVTTIVGRN</sequence>
<evidence type="ECO:0000256" key="9">
    <source>
        <dbReference type="RuleBase" id="RU368030"/>
    </source>
</evidence>
<dbReference type="InterPro" id="IPR003413">
    <property type="entry name" value="T2SS_GspI_C"/>
</dbReference>
<comment type="subunit">
    <text evidence="9">Type II secretion is composed of four main components: the outer membrane complex, the inner membrane complex, the cytoplasmic secretion ATPase and the periplasm-spanning pseudopilus.</text>
</comment>
<evidence type="ECO:0000313" key="12">
    <source>
        <dbReference type="Proteomes" id="UP001597304"/>
    </source>
</evidence>
<dbReference type="PROSITE" id="PS00409">
    <property type="entry name" value="PROKAR_NTER_METHYL"/>
    <property type="match status" value="1"/>
</dbReference>
<evidence type="ECO:0000256" key="3">
    <source>
        <dbReference type="ARBA" id="ARBA00022475"/>
    </source>
</evidence>
<dbReference type="Proteomes" id="UP001597304">
    <property type="component" value="Unassembled WGS sequence"/>
</dbReference>
<evidence type="ECO:0000313" key="11">
    <source>
        <dbReference type="EMBL" id="MFD1711643.1"/>
    </source>
</evidence>
<proteinExistence type="inferred from homology"/>
<keyword evidence="5 9" id="KW-0997">Cell inner membrane</keyword>
<dbReference type="PANTHER" id="PTHR38779">
    <property type="entry name" value="TYPE II SECRETION SYSTEM PROTEIN I-RELATED"/>
    <property type="match status" value="1"/>
</dbReference>
<comment type="similarity">
    <text evidence="2 9">Belongs to the GSP I family.</text>
</comment>
<evidence type="ECO:0000259" key="10">
    <source>
        <dbReference type="Pfam" id="PF02501"/>
    </source>
</evidence>
<keyword evidence="3" id="KW-1003">Cell membrane</keyword>